<name>A0A553NS39_TIGCA</name>
<sequence>MDGQRRRRLFFFLSLQSRRQIYDEDERALQVSLLPFKQKEISGLIWRRGTRPTFLLRLAWMEEGLVFVKEPGYEFIAVLYTNVIAALDRLNMLSMRRIRSNAVFIHQRDQVGLGQKVGRLSVTWGQIDLRRLKGVNLHIIRNLLIRPFIIDIDLEIVPLDHGQAVGNEFLSIDIDIDRGLLAQGILRHTSQKMPHNQLVNPGFIPCKCTKANLSIQISHAFHQSCSGLGVSSCGAKHGI</sequence>
<accession>A0A553NS39</accession>
<proteinExistence type="predicted"/>
<gene>
    <name evidence="1" type="ORF">TCAL_16479</name>
</gene>
<protein>
    <submittedName>
        <fullName evidence="1">Uncharacterized protein</fullName>
    </submittedName>
</protein>
<dbReference type="Proteomes" id="UP000318571">
    <property type="component" value="Chromosome 1"/>
</dbReference>
<dbReference type="AlphaFoldDB" id="A0A553NS39"/>
<dbReference type="EMBL" id="VCGU01000010">
    <property type="protein sequence ID" value="TRY68209.1"/>
    <property type="molecule type" value="Genomic_DNA"/>
</dbReference>
<evidence type="ECO:0000313" key="2">
    <source>
        <dbReference type="Proteomes" id="UP000318571"/>
    </source>
</evidence>
<evidence type="ECO:0000313" key="1">
    <source>
        <dbReference type="EMBL" id="TRY68209.1"/>
    </source>
</evidence>
<organism evidence="1 2">
    <name type="scientific">Tigriopus californicus</name>
    <name type="common">Marine copepod</name>
    <dbReference type="NCBI Taxonomy" id="6832"/>
    <lineage>
        <taxon>Eukaryota</taxon>
        <taxon>Metazoa</taxon>
        <taxon>Ecdysozoa</taxon>
        <taxon>Arthropoda</taxon>
        <taxon>Crustacea</taxon>
        <taxon>Multicrustacea</taxon>
        <taxon>Hexanauplia</taxon>
        <taxon>Copepoda</taxon>
        <taxon>Harpacticoida</taxon>
        <taxon>Harpacticidae</taxon>
        <taxon>Tigriopus</taxon>
    </lineage>
</organism>
<reference evidence="1 2" key="1">
    <citation type="journal article" date="2018" name="Nat. Ecol. Evol.">
        <title>Genomic signatures of mitonuclear coevolution across populations of Tigriopus californicus.</title>
        <authorList>
            <person name="Barreto F.S."/>
            <person name="Watson E.T."/>
            <person name="Lima T.G."/>
            <person name="Willett C.S."/>
            <person name="Edmands S."/>
            <person name="Li W."/>
            <person name="Burton R.S."/>
        </authorList>
    </citation>
    <scope>NUCLEOTIDE SEQUENCE [LARGE SCALE GENOMIC DNA]</scope>
    <source>
        <strain evidence="1 2">San Diego</strain>
    </source>
</reference>
<comment type="caution">
    <text evidence="1">The sequence shown here is derived from an EMBL/GenBank/DDBJ whole genome shotgun (WGS) entry which is preliminary data.</text>
</comment>
<keyword evidence="2" id="KW-1185">Reference proteome</keyword>